<sequence>MKTPQEKKHLSYAKDRRNTYGENSKSSRKAIHAAKARANRMERHTQEQLLASTLKADDAEQLAAVENRVRATPPRRWRKFPDTALGLVLARRRPA</sequence>
<name>A0A3G2E8Z1_9BURK</name>
<dbReference type="RefSeq" id="WP_121669397.1">
    <property type="nucleotide sequence ID" value="NZ_CP033019.1"/>
</dbReference>
<proteinExistence type="predicted"/>
<reference evidence="2 3" key="1">
    <citation type="submission" date="2018-10" db="EMBL/GenBank/DDBJ databases">
        <title>Effects of UV and annual dynamics of microbial communities in freshwater RAS systems.</title>
        <authorList>
            <person name="Bekkelund A.K."/>
            <person name="Hansen B.R."/>
            <person name="Stokken H."/>
            <person name="Eriksen B.F."/>
            <person name="Kashulin N.A."/>
        </authorList>
    </citation>
    <scope>NUCLEOTIDE SEQUENCE [LARGE SCALE GENOMIC DNA]</scope>
    <source>
        <strain evidence="2 3">BHSEK</strain>
    </source>
</reference>
<dbReference type="AlphaFoldDB" id="A0A3G2E8Z1"/>
<dbReference type="EMBL" id="CP033019">
    <property type="protein sequence ID" value="AYM76463.1"/>
    <property type="molecule type" value="Genomic_DNA"/>
</dbReference>
<dbReference type="Proteomes" id="UP000279594">
    <property type="component" value="Chromosome"/>
</dbReference>
<evidence type="ECO:0000313" key="2">
    <source>
        <dbReference type="EMBL" id="AYM76463.1"/>
    </source>
</evidence>
<organism evidence="2 3">
    <name type="scientific">Janthinobacterium agaricidamnosum</name>
    <dbReference type="NCBI Taxonomy" id="55508"/>
    <lineage>
        <taxon>Bacteria</taxon>
        <taxon>Pseudomonadati</taxon>
        <taxon>Pseudomonadota</taxon>
        <taxon>Betaproteobacteria</taxon>
        <taxon>Burkholderiales</taxon>
        <taxon>Oxalobacteraceae</taxon>
        <taxon>Janthinobacterium</taxon>
    </lineage>
</organism>
<keyword evidence="3" id="KW-1185">Reference proteome</keyword>
<feature type="region of interest" description="Disordered" evidence="1">
    <location>
        <begin position="1"/>
        <end position="34"/>
    </location>
</feature>
<evidence type="ECO:0000313" key="3">
    <source>
        <dbReference type="Proteomes" id="UP000279594"/>
    </source>
</evidence>
<gene>
    <name evidence="2" type="ORF">D9M09_12165</name>
</gene>
<evidence type="ECO:0000256" key="1">
    <source>
        <dbReference type="SAM" id="MobiDB-lite"/>
    </source>
</evidence>
<protein>
    <submittedName>
        <fullName evidence="2">Uncharacterized protein</fullName>
    </submittedName>
</protein>
<accession>A0A3G2E8Z1</accession>
<feature type="compositionally biased region" description="Basic and acidic residues" evidence="1">
    <location>
        <begin position="1"/>
        <end position="19"/>
    </location>
</feature>